<proteinExistence type="predicted"/>
<organism evidence="1">
    <name type="scientific">viral metagenome</name>
    <dbReference type="NCBI Taxonomy" id="1070528"/>
    <lineage>
        <taxon>unclassified sequences</taxon>
        <taxon>metagenomes</taxon>
        <taxon>organismal metagenomes</taxon>
    </lineage>
</organism>
<name>A0A6C0FA61_9ZZZZ</name>
<dbReference type="AlphaFoldDB" id="A0A6C0FA61"/>
<accession>A0A6C0FA61</accession>
<reference evidence="1" key="1">
    <citation type="journal article" date="2020" name="Nature">
        <title>Giant virus diversity and host interactions through global metagenomics.</title>
        <authorList>
            <person name="Schulz F."/>
            <person name="Roux S."/>
            <person name="Paez-Espino D."/>
            <person name="Jungbluth S."/>
            <person name="Walsh D.A."/>
            <person name="Denef V.J."/>
            <person name="McMahon K.D."/>
            <person name="Konstantinidis K.T."/>
            <person name="Eloe-Fadrosh E.A."/>
            <person name="Kyrpides N.C."/>
            <person name="Woyke T."/>
        </authorList>
    </citation>
    <scope>NUCLEOTIDE SEQUENCE</scope>
    <source>
        <strain evidence="1">GVMAG-S-ERX555967-130</strain>
    </source>
</reference>
<dbReference type="EMBL" id="MN738786">
    <property type="protein sequence ID" value="QHT36770.1"/>
    <property type="molecule type" value="Genomic_DNA"/>
</dbReference>
<sequence length="103" mass="11914">MKDYIQVTLPASKTSVGLDVDESLHVIKLYNTRLLDHGIKCGYKLIRFQGYTLTKKSDIITALIQWNNKFQNETLYPGDCKEFIYEFEITNTNTNTNTKTNTQ</sequence>
<evidence type="ECO:0000313" key="1">
    <source>
        <dbReference type="EMBL" id="QHT36770.1"/>
    </source>
</evidence>
<protein>
    <submittedName>
        <fullName evidence="1">Uncharacterized protein</fullName>
    </submittedName>
</protein>